<evidence type="ECO:0000256" key="4">
    <source>
        <dbReference type="ARBA" id="ARBA00022699"/>
    </source>
</evidence>
<evidence type="ECO:0000256" key="9">
    <source>
        <dbReference type="RuleBase" id="RU003654"/>
    </source>
</evidence>
<organism evidence="12">
    <name type="scientific">Vipera aspis aspis</name>
    <name type="common">Aspic viper</name>
    <dbReference type="NCBI Taxonomy" id="194601"/>
    <lineage>
        <taxon>Eukaryota</taxon>
        <taxon>Metazoa</taxon>
        <taxon>Chordata</taxon>
        <taxon>Craniata</taxon>
        <taxon>Vertebrata</taxon>
        <taxon>Euteleostomi</taxon>
        <taxon>Lepidosauria</taxon>
        <taxon>Squamata</taxon>
        <taxon>Bifurcata</taxon>
        <taxon>Unidentata</taxon>
        <taxon>Episquamata</taxon>
        <taxon>Toxicofera</taxon>
        <taxon>Serpentes</taxon>
        <taxon>Colubroidea</taxon>
        <taxon>Viperidae</taxon>
        <taxon>Viperinae</taxon>
        <taxon>Vipera</taxon>
    </lineage>
</organism>
<feature type="disulfide bond" evidence="8">
    <location>
        <begin position="44"/>
        <end position="60"/>
    </location>
</feature>
<proteinExistence type="evidence at transcript level"/>
<dbReference type="SMART" id="SM00085">
    <property type="entry name" value="PA2c"/>
    <property type="match status" value="1"/>
</dbReference>
<keyword evidence="5 8" id="KW-1015">Disulfide bond</keyword>
<dbReference type="GO" id="GO:0005543">
    <property type="term" value="F:phospholipid binding"/>
    <property type="evidence" value="ECO:0007669"/>
    <property type="project" value="TreeGrafter"/>
</dbReference>
<dbReference type="InterPro" id="IPR033112">
    <property type="entry name" value="PLA2_Asp_AS"/>
</dbReference>
<feature type="binding site" evidence="7">
    <location>
        <position position="45"/>
    </location>
    <ligand>
        <name>Ca(2+)</name>
        <dbReference type="ChEBI" id="CHEBI:29108"/>
    </ligand>
</feature>
<dbReference type="Gene3D" id="1.20.90.10">
    <property type="entry name" value="Phospholipase A2 domain"/>
    <property type="match status" value="1"/>
</dbReference>
<dbReference type="GO" id="GO:0005509">
    <property type="term" value="F:calcium ion binding"/>
    <property type="evidence" value="ECO:0007669"/>
    <property type="project" value="InterPro"/>
</dbReference>
<reference evidence="12" key="1">
    <citation type="submission" date="2003-07" db="EMBL/GenBank/DDBJ databases">
        <authorList>
            <person name="Jan V."/>
        </authorList>
    </citation>
    <scope>NUCLEOTIDE SEQUENCE</scope>
    <source>
        <strain evidence="12">Specimen number 514</strain>
        <tissue evidence="12">Venom gland</tissue>
    </source>
</reference>
<evidence type="ECO:0000256" key="6">
    <source>
        <dbReference type="PIRSR" id="PIRSR601211-1"/>
    </source>
</evidence>
<dbReference type="InterPro" id="IPR001211">
    <property type="entry name" value="PLA2"/>
</dbReference>
<dbReference type="GO" id="GO:0006644">
    <property type="term" value="P:phospholipid metabolic process"/>
    <property type="evidence" value="ECO:0007669"/>
    <property type="project" value="InterPro"/>
</dbReference>
<feature type="chain" id="PRO_5001391054" evidence="10">
    <location>
        <begin position="17"/>
        <end position="138"/>
    </location>
</feature>
<feature type="binding site" evidence="7">
    <location>
        <position position="43"/>
    </location>
    <ligand>
        <name>Ca(2+)</name>
        <dbReference type="ChEBI" id="CHEBI:29108"/>
    </ligand>
</feature>
<dbReference type="GO" id="GO:0050482">
    <property type="term" value="P:arachidonate secretion"/>
    <property type="evidence" value="ECO:0007669"/>
    <property type="project" value="InterPro"/>
</dbReference>
<comment type="subcellular location">
    <subcellularLocation>
        <location evidence="1 10">Secreted</location>
    </subcellularLocation>
</comment>
<evidence type="ECO:0000259" key="11">
    <source>
        <dbReference type="SMART" id="SM00085"/>
    </source>
</evidence>
<feature type="disulfide bond" evidence="8">
    <location>
        <begin position="66"/>
        <end position="104"/>
    </location>
</feature>
<dbReference type="GO" id="GO:0005576">
    <property type="term" value="C:extracellular region"/>
    <property type="evidence" value="ECO:0007669"/>
    <property type="project" value="UniProtKB-SubCell"/>
</dbReference>
<dbReference type="GO" id="GO:0042130">
    <property type="term" value="P:negative regulation of T cell proliferation"/>
    <property type="evidence" value="ECO:0007669"/>
    <property type="project" value="TreeGrafter"/>
</dbReference>
<keyword evidence="2 10" id="KW-0964">Secreted</keyword>
<evidence type="ECO:0000256" key="7">
    <source>
        <dbReference type="PIRSR" id="PIRSR601211-2"/>
    </source>
</evidence>
<dbReference type="PROSITE" id="PS00119">
    <property type="entry name" value="PA2_ASP"/>
    <property type="match status" value="1"/>
</dbReference>
<feature type="disulfide bond" evidence="8">
    <location>
        <begin position="65"/>
        <end position="138"/>
    </location>
</feature>
<evidence type="ECO:0000256" key="3">
    <source>
        <dbReference type="ARBA" id="ARBA00022656"/>
    </source>
</evidence>
<name>Q6A359_VIPAP</name>
<keyword evidence="4" id="KW-0528">Neurotoxin</keyword>
<feature type="disulfide bond" evidence="8">
    <location>
        <begin position="73"/>
        <end position="97"/>
    </location>
</feature>
<feature type="active site" evidence="6">
    <location>
        <position position="105"/>
    </location>
</feature>
<keyword evidence="10" id="KW-0732">Signal</keyword>
<feature type="binding site" evidence="7">
    <location>
        <position position="47"/>
    </location>
    <ligand>
        <name>Ca(2+)</name>
        <dbReference type="ChEBI" id="CHEBI:29108"/>
    </ligand>
</feature>
<comment type="cofactor">
    <cofactor evidence="7">
        <name>Ca(2+)</name>
        <dbReference type="ChEBI" id="CHEBI:29108"/>
    </cofactor>
    <text evidence="7">Binds 1 Ca(2+) ion per subunit.</text>
</comment>
<protein>
    <submittedName>
        <fullName evidence="12">Ammodytoxin B variant</fullName>
    </submittedName>
</protein>
<evidence type="ECO:0000256" key="10">
    <source>
        <dbReference type="RuleBase" id="RU361236"/>
    </source>
</evidence>
<evidence type="ECO:0000256" key="8">
    <source>
        <dbReference type="PIRSR" id="PIRSR601211-3"/>
    </source>
</evidence>
<dbReference type="SUPFAM" id="SSF48619">
    <property type="entry name" value="Phospholipase A2, PLA2"/>
    <property type="match status" value="1"/>
</dbReference>
<evidence type="ECO:0000313" key="12">
    <source>
        <dbReference type="EMBL" id="CAE47284.1"/>
    </source>
</evidence>
<dbReference type="PANTHER" id="PTHR11716:SF9">
    <property type="entry name" value="PHOSPHOLIPASE A2, MEMBRANE ASSOCIATED"/>
    <property type="match status" value="1"/>
</dbReference>
<dbReference type="GO" id="GO:0047498">
    <property type="term" value="F:calcium-dependent phospholipase A2 activity"/>
    <property type="evidence" value="ECO:0007669"/>
    <property type="project" value="TreeGrafter"/>
</dbReference>
<comment type="similarity">
    <text evidence="9">Belongs to the phospholipase A2 family.</text>
</comment>
<dbReference type="AlphaFoldDB" id="Q6A359"/>
<dbReference type="FunFam" id="1.20.90.10:FF:000001">
    <property type="entry name" value="Basic phospholipase A2 homolog"/>
    <property type="match status" value="1"/>
</dbReference>
<feature type="active site" evidence="6">
    <location>
        <position position="63"/>
    </location>
</feature>
<dbReference type="EMBL" id="AJ580279">
    <property type="protein sequence ID" value="CAE47284.1"/>
    <property type="molecule type" value="mRNA"/>
</dbReference>
<feature type="disulfide bond" evidence="8">
    <location>
        <begin position="42"/>
        <end position="131"/>
    </location>
</feature>
<dbReference type="Pfam" id="PF00068">
    <property type="entry name" value="Phospholip_A2_1"/>
    <property type="match status" value="1"/>
</dbReference>
<dbReference type="CDD" id="cd00125">
    <property type="entry name" value="PLA2c"/>
    <property type="match status" value="1"/>
</dbReference>
<evidence type="ECO:0000256" key="1">
    <source>
        <dbReference type="ARBA" id="ARBA00004613"/>
    </source>
</evidence>
<evidence type="ECO:0000256" key="5">
    <source>
        <dbReference type="ARBA" id="ARBA00023157"/>
    </source>
</evidence>
<dbReference type="InterPro" id="IPR036444">
    <property type="entry name" value="PLipase_A2_dom_sf"/>
</dbReference>
<dbReference type="PRINTS" id="PR00389">
    <property type="entry name" value="PHPHLIPASEA2"/>
</dbReference>
<dbReference type="GO" id="GO:0016042">
    <property type="term" value="P:lipid catabolic process"/>
    <property type="evidence" value="ECO:0007669"/>
    <property type="project" value="InterPro"/>
</dbReference>
<sequence>MRTLWIVAVCLIGVEGSLLEFGMMILGETGKNPLTSYSFYGCYCGVGGKGTPKDATDRRCFVHDCCYGNLPDCSPKTDRYKYHRENGAIVCGKGTSCENRICECDRAAAICFRKNLKTYNHIYMYYPDFLCKKESEKC</sequence>
<dbReference type="InterPro" id="IPR016090">
    <property type="entry name" value="PLA2-like_dom"/>
</dbReference>
<reference evidence="12" key="2">
    <citation type="journal article" date="2007" name="Toxicon">
        <title>Phospholipase A2 diversity and polymorphism in European viper venoms: paradoxical molecular evolution in Viperinae.</title>
        <authorList>
            <person name="Jan V.M."/>
            <person name="Guillemin I."/>
            <person name="Robbe-Vincent A."/>
            <person name="Choumet V."/>
        </authorList>
    </citation>
    <scope>NUCLEOTIDE SEQUENCE</scope>
    <source>
        <strain evidence="12">Specimen number 514</strain>
        <tissue evidence="12">Venom gland</tissue>
    </source>
</reference>
<evidence type="ECO:0000256" key="2">
    <source>
        <dbReference type="ARBA" id="ARBA00022525"/>
    </source>
</evidence>
<feature type="binding site" evidence="7">
    <location>
        <position position="64"/>
    </location>
    <ligand>
        <name>Ca(2+)</name>
        <dbReference type="ChEBI" id="CHEBI:29108"/>
    </ligand>
</feature>
<feature type="domain" description="Phospholipase A2-like central" evidence="11">
    <location>
        <begin position="17"/>
        <end position="132"/>
    </location>
</feature>
<dbReference type="GO" id="GO:0090729">
    <property type="term" value="F:toxin activity"/>
    <property type="evidence" value="ECO:0007669"/>
    <property type="project" value="UniProtKB-KW"/>
</dbReference>
<feature type="disulfide bond" evidence="8">
    <location>
        <begin position="91"/>
        <end position="102"/>
    </location>
</feature>
<keyword evidence="7" id="KW-0106">Calcium</keyword>
<accession>Q6A359</accession>
<keyword evidence="7" id="KW-0479">Metal-binding</keyword>
<feature type="signal peptide" evidence="10">
    <location>
        <begin position="1"/>
        <end position="16"/>
    </location>
</feature>
<keyword evidence="3" id="KW-0800">Toxin</keyword>
<dbReference type="PANTHER" id="PTHR11716">
    <property type="entry name" value="PHOSPHOLIPASE A2 FAMILY MEMBER"/>
    <property type="match status" value="1"/>
</dbReference>